<dbReference type="PANTHER" id="PTHR33121:SF79">
    <property type="entry name" value="CYCLIC DI-GMP PHOSPHODIESTERASE PDED-RELATED"/>
    <property type="match status" value="1"/>
</dbReference>
<dbReference type="Gene3D" id="6.10.340.10">
    <property type="match status" value="1"/>
</dbReference>
<feature type="transmembrane region" description="Helical" evidence="1">
    <location>
        <begin position="154"/>
        <end position="172"/>
    </location>
</feature>
<dbReference type="Gene3D" id="3.20.20.450">
    <property type="entry name" value="EAL domain"/>
    <property type="match status" value="1"/>
</dbReference>
<dbReference type="InterPro" id="IPR003660">
    <property type="entry name" value="HAMP_dom"/>
</dbReference>
<dbReference type="PROSITE" id="PS50887">
    <property type="entry name" value="GGDEF"/>
    <property type="match status" value="1"/>
</dbReference>
<evidence type="ECO:0000259" key="3">
    <source>
        <dbReference type="PROSITE" id="PS50885"/>
    </source>
</evidence>
<dbReference type="RefSeq" id="WP_284219295.1">
    <property type="nucleotide sequence ID" value="NZ_BSOT01000019.1"/>
</dbReference>
<dbReference type="InterPro" id="IPR035919">
    <property type="entry name" value="EAL_sf"/>
</dbReference>
<dbReference type="SUPFAM" id="SSF141868">
    <property type="entry name" value="EAL domain-like"/>
    <property type="match status" value="1"/>
</dbReference>
<dbReference type="PROSITE" id="PS50885">
    <property type="entry name" value="HAMP"/>
    <property type="match status" value="1"/>
</dbReference>
<dbReference type="Pfam" id="PF16448">
    <property type="entry name" value="LapD_MoxY_N"/>
    <property type="match status" value="1"/>
</dbReference>
<dbReference type="InterPro" id="IPR032244">
    <property type="entry name" value="LapD_MoxY_N"/>
</dbReference>
<feature type="domain" description="GGDEF" evidence="4">
    <location>
        <begin position="268"/>
        <end position="400"/>
    </location>
</feature>
<dbReference type="GO" id="GO:0071111">
    <property type="term" value="F:cyclic-guanylate-specific phosphodiesterase activity"/>
    <property type="evidence" value="ECO:0007669"/>
    <property type="project" value="InterPro"/>
</dbReference>
<reference evidence="5" key="2">
    <citation type="submission" date="2023-01" db="EMBL/GenBank/DDBJ databases">
        <title>Draft genome sequence of Agaribacter marinus strain NBRC 110023.</title>
        <authorList>
            <person name="Sun Q."/>
            <person name="Mori K."/>
        </authorList>
    </citation>
    <scope>NUCLEOTIDE SEQUENCE</scope>
    <source>
        <strain evidence="5">NBRC 110023</strain>
    </source>
</reference>
<organism evidence="5 6">
    <name type="scientific">Agaribacter marinus</name>
    <dbReference type="NCBI Taxonomy" id="1431249"/>
    <lineage>
        <taxon>Bacteria</taxon>
        <taxon>Pseudomonadati</taxon>
        <taxon>Pseudomonadota</taxon>
        <taxon>Gammaproteobacteria</taxon>
        <taxon>Alteromonadales</taxon>
        <taxon>Alteromonadaceae</taxon>
        <taxon>Agaribacter</taxon>
    </lineage>
</organism>
<dbReference type="SMART" id="SM00052">
    <property type="entry name" value="EAL"/>
    <property type="match status" value="1"/>
</dbReference>
<accession>A0AA37T0J8</accession>
<dbReference type="PANTHER" id="PTHR33121">
    <property type="entry name" value="CYCLIC DI-GMP PHOSPHODIESTERASE PDEF"/>
    <property type="match status" value="1"/>
</dbReference>
<dbReference type="Pfam" id="PF00563">
    <property type="entry name" value="EAL"/>
    <property type="match status" value="1"/>
</dbReference>
<dbReference type="Pfam" id="PF00990">
    <property type="entry name" value="GGDEF"/>
    <property type="match status" value="1"/>
</dbReference>
<proteinExistence type="predicted"/>
<feature type="domain" description="EAL" evidence="2">
    <location>
        <begin position="406"/>
        <end position="647"/>
    </location>
</feature>
<dbReference type="GO" id="GO:0007165">
    <property type="term" value="P:signal transduction"/>
    <property type="evidence" value="ECO:0007669"/>
    <property type="project" value="InterPro"/>
</dbReference>
<dbReference type="InterPro" id="IPR029787">
    <property type="entry name" value="Nucleotide_cyclase"/>
</dbReference>
<evidence type="ECO:0000313" key="5">
    <source>
        <dbReference type="EMBL" id="GLR72876.1"/>
    </source>
</evidence>
<keyword evidence="1" id="KW-1133">Transmembrane helix</keyword>
<dbReference type="Gene3D" id="3.30.70.270">
    <property type="match status" value="1"/>
</dbReference>
<dbReference type="InterPro" id="IPR042461">
    <property type="entry name" value="LapD_MoxY_peri_C"/>
</dbReference>
<dbReference type="AlphaFoldDB" id="A0AA37T0J8"/>
<dbReference type="InterPro" id="IPR050706">
    <property type="entry name" value="Cyclic-di-GMP_PDE-like"/>
</dbReference>
<evidence type="ECO:0000313" key="6">
    <source>
        <dbReference type="Proteomes" id="UP001156601"/>
    </source>
</evidence>
<evidence type="ECO:0000256" key="1">
    <source>
        <dbReference type="SAM" id="Phobius"/>
    </source>
</evidence>
<feature type="domain" description="HAMP" evidence="3">
    <location>
        <begin position="174"/>
        <end position="226"/>
    </location>
</feature>
<keyword evidence="1" id="KW-0812">Transmembrane</keyword>
<sequence length="647" mass="72893">MSLTKQLSSGFFIILLLVFLVSLIFNVVSTRQFIETQLQSHAQDTATSLGLSITPYIGDNTNLPIIETMTNAIFDRGYYNSILLKNAQHNVLIEKKSDQKYIDVPQWFIKTFSIRAPSASTEINGGWVIEGYLVVESNPSYGYLQLWLSAKQSAAIILAAFLFSLLFVWLLIKKIVQAPLNSVVAQANDISHQKFQMIEKVPSTRELSQIVIALNAMSKSLSTMFNRILSQSEEYRKFAYVDSLTAQGNRRAFTINMNNVLRGRHVGTTNYLVIARASSLNSINKNSGMNAGDIYLLSMVALLRSSAVTYLETPPIFRLNGADIAMIAENCDSETAQNIAKQFIRETKRKEKSEHESGFAHLGVTSFVTGDSLHTILEKADSALAKALQNDKSWQLADDLNVFHSNTDWKEILTQIVERQHATFVKQPIVDKTNSEPVYFEWFARFHHDNHESAPMDQLIPASVRLDFSQVLDKLIVANMLIQIAPQSTEKVGLNLSRLSLLDNDFSEWLLTKLHHHREVCTRLVIEIPERALVQDAKYLENVVSRLKALGVEIAVEHFGAQLASFSHLQKLKPKYLKIDGKFTRDIDQHQDNQLFVSSLTSIAESLSIDIIAEMVESEAELSWLSSCGIKYFQGYHISRPMPLISN</sequence>
<dbReference type="SUPFAM" id="SSF55073">
    <property type="entry name" value="Nucleotide cyclase"/>
    <property type="match status" value="1"/>
</dbReference>
<keyword evidence="1" id="KW-0472">Membrane</keyword>
<feature type="transmembrane region" description="Helical" evidence="1">
    <location>
        <begin position="6"/>
        <end position="28"/>
    </location>
</feature>
<dbReference type="Gene3D" id="6.20.270.20">
    <property type="entry name" value="LapD/MoxY periplasmic domain"/>
    <property type="match status" value="1"/>
</dbReference>
<dbReference type="PROSITE" id="PS50883">
    <property type="entry name" value="EAL"/>
    <property type="match status" value="1"/>
</dbReference>
<dbReference type="InterPro" id="IPR000160">
    <property type="entry name" value="GGDEF_dom"/>
</dbReference>
<dbReference type="GO" id="GO:0016020">
    <property type="term" value="C:membrane"/>
    <property type="evidence" value="ECO:0007669"/>
    <property type="project" value="InterPro"/>
</dbReference>
<dbReference type="CDD" id="cd01948">
    <property type="entry name" value="EAL"/>
    <property type="match status" value="1"/>
</dbReference>
<gene>
    <name evidence="5" type="ORF">GCM10007852_37840</name>
</gene>
<name>A0AA37T0J8_9ALTE</name>
<evidence type="ECO:0000259" key="4">
    <source>
        <dbReference type="PROSITE" id="PS50887"/>
    </source>
</evidence>
<dbReference type="InterPro" id="IPR001633">
    <property type="entry name" value="EAL_dom"/>
</dbReference>
<protein>
    <submittedName>
        <fullName evidence="5">GGDEF domain-containing protein</fullName>
    </submittedName>
</protein>
<keyword evidence="6" id="KW-1185">Reference proteome</keyword>
<dbReference type="SMART" id="SM00267">
    <property type="entry name" value="GGDEF"/>
    <property type="match status" value="1"/>
</dbReference>
<dbReference type="Gene3D" id="3.30.110.200">
    <property type="match status" value="1"/>
</dbReference>
<dbReference type="InterPro" id="IPR043128">
    <property type="entry name" value="Rev_trsase/Diguanyl_cyclase"/>
</dbReference>
<dbReference type="EMBL" id="BSOT01000019">
    <property type="protein sequence ID" value="GLR72876.1"/>
    <property type="molecule type" value="Genomic_DNA"/>
</dbReference>
<evidence type="ECO:0000259" key="2">
    <source>
        <dbReference type="PROSITE" id="PS50883"/>
    </source>
</evidence>
<dbReference type="Proteomes" id="UP001156601">
    <property type="component" value="Unassembled WGS sequence"/>
</dbReference>
<comment type="caution">
    <text evidence="5">The sequence shown here is derived from an EMBL/GenBank/DDBJ whole genome shotgun (WGS) entry which is preliminary data.</text>
</comment>
<reference evidence="5" key="1">
    <citation type="journal article" date="2014" name="Int. J. Syst. Evol. Microbiol.">
        <title>Complete genome sequence of Corynebacterium casei LMG S-19264T (=DSM 44701T), isolated from a smear-ripened cheese.</title>
        <authorList>
            <consortium name="US DOE Joint Genome Institute (JGI-PGF)"/>
            <person name="Walter F."/>
            <person name="Albersmeier A."/>
            <person name="Kalinowski J."/>
            <person name="Ruckert C."/>
        </authorList>
    </citation>
    <scope>NUCLEOTIDE SEQUENCE</scope>
    <source>
        <strain evidence="5">NBRC 110023</strain>
    </source>
</reference>